<dbReference type="InterPro" id="IPR029062">
    <property type="entry name" value="Class_I_gatase-like"/>
</dbReference>
<sequence length="232" mass="24637">MSAAVLVIVNSPTSGPRRLRRWLSEAGIEVIEKLGQDGLPETLDGVNGLVMLGGGFMPDDDSRAPWLAQERELAREAILRDLPTLGICLGAQILTHVAGGKVRAKYGPAERGAVIITATAEGRHDAVMGSLAKGAPMIENHQDQMTELPPDAVLLATSDAVAHQAFRLGKHVRAVQFHPEASSQDLRAWDETALADQGLTLTDLITAADNVNEENTAAAADLVRRFAAEVGV</sequence>
<dbReference type="RefSeq" id="WP_002529090.1">
    <property type="nucleotide sequence ID" value="NZ_AP024747.1"/>
</dbReference>
<proteinExistence type="predicted"/>
<dbReference type="Proteomes" id="UP000825072">
    <property type="component" value="Chromosome 1"/>
</dbReference>
<keyword evidence="2" id="KW-0032">Aminotransferase</keyword>
<dbReference type="GO" id="GO:0005829">
    <property type="term" value="C:cytosol"/>
    <property type="evidence" value="ECO:0007669"/>
    <property type="project" value="TreeGrafter"/>
</dbReference>
<dbReference type="InterPro" id="IPR017926">
    <property type="entry name" value="GATASE"/>
</dbReference>
<dbReference type="GO" id="GO:0008483">
    <property type="term" value="F:transaminase activity"/>
    <property type="evidence" value="ECO:0007669"/>
    <property type="project" value="UniProtKB-KW"/>
</dbReference>
<dbReference type="PANTHER" id="PTHR42695:SF5">
    <property type="entry name" value="GLUTAMINE AMIDOTRANSFERASE YLR126C-RELATED"/>
    <property type="match status" value="1"/>
</dbReference>
<dbReference type="EMBL" id="AP024747">
    <property type="protein sequence ID" value="BCY24273.1"/>
    <property type="molecule type" value="Genomic_DNA"/>
</dbReference>
<dbReference type="PANTHER" id="PTHR42695">
    <property type="entry name" value="GLUTAMINE AMIDOTRANSFERASE YLR126C-RELATED"/>
    <property type="match status" value="1"/>
</dbReference>
<dbReference type="CDD" id="cd01741">
    <property type="entry name" value="GATase1_1"/>
    <property type="match status" value="1"/>
</dbReference>
<dbReference type="Gene3D" id="3.40.50.880">
    <property type="match status" value="1"/>
</dbReference>
<dbReference type="AlphaFoldDB" id="A0AAD1KMD3"/>
<reference evidence="2" key="1">
    <citation type="submission" date="2021-06" db="EMBL/GenBank/DDBJ databases">
        <title>Genome sequence of Cutibacterium modestum strain KB17-24694.</title>
        <authorList>
            <person name="Dekio I."/>
            <person name="Asahina A."/>
            <person name="Nishida M."/>
        </authorList>
    </citation>
    <scope>NUCLEOTIDE SEQUENCE</scope>
    <source>
        <strain evidence="2">KB17-24694</strain>
    </source>
</reference>
<dbReference type="InterPro" id="IPR044992">
    <property type="entry name" value="ChyE-like"/>
</dbReference>
<accession>A0AAD1KMD3</accession>
<keyword evidence="2" id="KW-0808">Transferase</keyword>
<organism evidence="2 3">
    <name type="scientific">Cutibacterium modestum</name>
    <dbReference type="NCBI Taxonomy" id="2559073"/>
    <lineage>
        <taxon>Bacteria</taxon>
        <taxon>Bacillati</taxon>
        <taxon>Actinomycetota</taxon>
        <taxon>Actinomycetes</taxon>
        <taxon>Propionibacteriales</taxon>
        <taxon>Propionibacteriaceae</taxon>
        <taxon>Cutibacterium</taxon>
    </lineage>
</organism>
<gene>
    <name evidence="2" type="ORF">KB1_02630</name>
</gene>
<evidence type="ECO:0000313" key="2">
    <source>
        <dbReference type="EMBL" id="BCY24273.1"/>
    </source>
</evidence>
<dbReference type="PROSITE" id="PS51273">
    <property type="entry name" value="GATASE_TYPE_1"/>
    <property type="match status" value="1"/>
</dbReference>
<evidence type="ECO:0000259" key="1">
    <source>
        <dbReference type="Pfam" id="PF00117"/>
    </source>
</evidence>
<dbReference type="Pfam" id="PF00117">
    <property type="entry name" value="GATase"/>
    <property type="match status" value="1"/>
</dbReference>
<evidence type="ECO:0000313" key="3">
    <source>
        <dbReference type="Proteomes" id="UP000825072"/>
    </source>
</evidence>
<feature type="domain" description="Glutamine amidotransferase" evidence="1">
    <location>
        <begin position="44"/>
        <end position="184"/>
    </location>
</feature>
<name>A0AAD1KMD3_9ACTN</name>
<protein>
    <submittedName>
        <fullName evidence="2">Aminotransferase</fullName>
    </submittedName>
</protein>
<dbReference type="SUPFAM" id="SSF52317">
    <property type="entry name" value="Class I glutamine amidotransferase-like"/>
    <property type="match status" value="1"/>
</dbReference>